<dbReference type="GO" id="GO:0009245">
    <property type="term" value="P:lipid A biosynthetic process"/>
    <property type="evidence" value="ECO:0007669"/>
    <property type="project" value="TreeGrafter"/>
</dbReference>
<keyword evidence="2" id="KW-0378">Hydrolase</keyword>
<evidence type="ECO:0000256" key="3">
    <source>
        <dbReference type="SAM" id="Phobius"/>
    </source>
</evidence>
<protein>
    <submittedName>
        <fullName evidence="5">Metallophosphoesterase</fullName>
    </submittedName>
</protein>
<dbReference type="GeneID" id="61273997"/>
<dbReference type="Proteomes" id="UP001199750">
    <property type="component" value="Unassembled WGS sequence"/>
</dbReference>
<evidence type="ECO:0000256" key="1">
    <source>
        <dbReference type="ARBA" id="ARBA00022723"/>
    </source>
</evidence>
<evidence type="ECO:0000313" key="6">
    <source>
        <dbReference type="Proteomes" id="UP001199750"/>
    </source>
</evidence>
<evidence type="ECO:0000256" key="2">
    <source>
        <dbReference type="ARBA" id="ARBA00022801"/>
    </source>
</evidence>
<dbReference type="PANTHER" id="PTHR31302">
    <property type="entry name" value="TRANSMEMBRANE PROTEIN WITH METALLOPHOSPHOESTERASE DOMAIN-RELATED"/>
    <property type="match status" value="1"/>
</dbReference>
<dbReference type="Gene3D" id="3.60.21.10">
    <property type="match status" value="1"/>
</dbReference>
<proteinExistence type="predicted"/>
<reference evidence="5" key="1">
    <citation type="submission" date="2022-01" db="EMBL/GenBank/DDBJ databases">
        <title>Collection of gut derived symbiotic bacterial strains cultured from healthy donors.</title>
        <authorList>
            <person name="Lin H."/>
            <person name="Kohout C."/>
            <person name="Waligurski E."/>
            <person name="Pamer E.G."/>
        </authorList>
    </citation>
    <scope>NUCLEOTIDE SEQUENCE</scope>
    <source>
        <strain evidence="5">DFI.1.149</strain>
    </source>
</reference>
<dbReference type="EMBL" id="JAKNDN010000006">
    <property type="protein sequence ID" value="MCG4959047.1"/>
    <property type="molecule type" value="Genomic_DNA"/>
</dbReference>
<accession>A0AAW5C230</accession>
<dbReference type="GO" id="GO:0008758">
    <property type="term" value="F:UDP-2,3-diacylglucosamine hydrolase activity"/>
    <property type="evidence" value="ECO:0007669"/>
    <property type="project" value="TreeGrafter"/>
</dbReference>
<sequence>MNKKWQILLYGLHTLFFICTLILFQYSVSRLKGPDSYFWIEKLIGLLFLFYTPKLIYTVFNGIGLLLRRCCQRISKLIRLFSGILAGALFLILLYSLTLGRYNYKIETVNLTLENLPAEFDHFKIVQLSDIHLGSFGESYPGMRKLVGEVNRLQPDIIVFTGDMVNNFAAEMSPWITLFQEMKASYGKYAITGNHDYGDYTRWPTETDKRNNLNQFFENMKSMGFHMLNNDRIPIVEGRDTLWLVGVENWGNPPFPRYGKLDVAIDSLPGQACIILLSHDPSHWRGEVLQVPRIALTLSGHTHAMQFGIKIGKNEWSPAQYIYPEYDGLYRHQNQYLYVSRGQGYLGFPGRIGLRPVITEFILHPNR</sequence>
<feature type="transmembrane region" description="Helical" evidence="3">
    <location>
        <begin position="46"/>
        <end position="66"/>
    </location>
</feature>
<dbReference type="Pfam" id="PF00149">
    <property type="entry name" value="Metallophos"/>
    <property type="match status" value="1"/>
</dbReference>
<dbReference type="PANTHER" id="PTHR31302:SF31">
    <property type="entry name" value="PHOSPHODIESTERASE YAEI"/>
    <property type="match status" value="1"/>
</dbReference>
<keyword evidence="3" id="KW-0472">Membrane</keyword>
<evidence type="ECO:0000313" key="5">
    <source>
        <dbReference type="EMBL" id="MCG4959047.1"/>
    </source>
</evidence>
<feature type="transmembrane region" description="Helical" evidence="3">
    <location>
        <begin position="7"/>
        <end position="26"/>
    </location>
</feature>
<feature type="domain" description="Calcineurin-like phosphoesterase" evidence="4">
    <location>
        <begin position="123"/>
        <end position="304"/>
    </location>
</feature>
<organism evidence="5 6">
    <name type="scientific">Odoribacter splanchnicus</name>
    <dbReference type="NCBI Taxonomy" id="28118"/>
    <lineage>
        <taxon>Bacteria</taxon>
        <taxon>Pseudomonadati</taxon>
        <taxon>Bacteroidota</taxon>
        <taxon>Bacteroidia</taxon>
        <taxon>Bacteroidales</taxon>
        <taxon>Odoribacteraceae</taxon>
        <taxon>Odoribacter</taxon>
    </lineage>
</organism>
<evidence type="ECO:0000259" key="4">
    <source>
        <dbReference type="Pfam" id="PF00149"/>
    </source>
</evidence>
<dbReference type="InterPro" id="IPR004843">
    <property type="entry name" value="Calcineurin-like_PHP"/>
</dbReference>
<feature type="transmembrane region" description="Helical" evidence="3">
    <location>
        <begin position="78"/>
        <end position="97"/>
    </location>
</feature>
<name>A0AAW5C230_9BACT</name>
<keyword evidence="3" id="KW-1133">Transmembrane helix</keyword>
<dbReference type="GO" id="GO:0016020">
    <property type="term" value="C:membrane"/>
    <property type="evidence" value="ECO:0007669"/>
    <property type="project" value="GOC"/>
</dbReference>
<gene>
    <name evidence="5" type="ORF">L0P03_04130</name>
</gene>
<dbReference type="SUPFAM" id="SSF56300">
    <property type="entry name" value="Metallo-dependent phosphatases"/>
    <property type="match status" value="1"/>
</dbReference>
<keyword evidence="1" id="KW-0479">Metal-binding</keyword>
<dbReference type="GO" id="GO:0046872">
    <property type="term" value="F:metal ion binding"/>
    <property type="evidence" value="ECO:0007669"/>
    <property type="project" value="UniProtKB-KW"/>
</dbReference>
<dbReference type="InterPro" id="IPR051158">
    <property type="entry name" value="Metallophosphoesterase_sf"/>
</dbReference>
<comment type="caution">
    <text evidence="5">The sequence shown here is derived from an EMBL/GenBank/DDBJ whole genome shotgun (WGS) entry which is preliminary data.</text>
</comment>
<dbReference type="InterPro" id="IPR029052">
    <property type="entry name" value="Metallo-depent_PP-like"/>
</dbReference>
<dbReference type="RefSeq" id="WP_228026184.1">
    <property type="nucleotide sequence ID" value="NZ_CABJFF010000006.1"/>
</dbReference>
<dbReference type="AlphaFoldDB" id="A0AAW5C230"/>
<keyword evidence="3" id="KW-0812">Transmembrane</keyword>